<protein>
    <recommendedName>
        <fullName evidence="3">alpha,alpha-trehalose-phosphate synthase (UDP-forming)</fullName>
        <ecNumber evidence="3">2.4.1.15</ecNumber>
    </recommendedName>
</protein>
<name>A0A5Q0V3J3_BETPL</name>
<dbReference type="SUPFAM" id="SSF53756">
    <property type="entry name" value="UDP-Glycosyltransferase/glycogen phosphorylase"/>
    <property type="match status" value="1"/>
</dbReference>
<dbReference type="FunFam" id="3.40.50.2000:FF:000046">
    <property type="entry name" value="alpha,alpha-trehalose-phosphate synthase [UDP-forming] 1"/>
    <property type="match status" value="1"/>
</dbReference>
<proteinExistence type="evidence at transcript level"/>
<comment type="similarity">
    <text evidence="1">In the N-terminal section; belongs to the glycosyltransferase 20 family.</text>
</comment>
<dbReference type="EMBL" id="MK820942">
    <property type="protein sequence ID" value="QGA88729.1"/>
    <property type="molecule type" value="mRNA"/>
</dbReference>
<dbReference type="PANTHER" id="PTHR10788:SF106">
    <property type="entry name" value="BCDNA.GH08860"/>
    <property type="match status" value="1"/>
</dbReference>
<dbReference type="InterPro" id="IPR001830">
    <property type="entry name" value="Glyco_trans_20"/>
</dbReference>
<evidence type="ECO:0000256" key="1">
    <source>
        <dbReference type="ARBA" id="ARBA00005409"/>
    </source>
</evidence>
<evidence type="ECO:0000256" key="2">
    <source>
        <dbReference type="ARBA" id="ARBA00006330"/>
    </source>
</evidence>
<gene>
    <name evidence="6" type="primary">TPS5</name>
</gene>
<keyword evidence="5" id="KW-0808">Transferase</keyword>
<dbReference type="AlphaFoldDB" id="A0A5Q0V3J3"/>
<accession>A0A5Q0V3J3</accession>
<organism evidence="6">
    <name type="scientific">Betula platyphylla</name>
    <name type="common">Asian white birch</name>
    <dbReference type="NCBI Taxonomy" id="78630"/>
    <lineage>
        <taxon>Eukaryota</taxon>
        <taxon>Viridiplantae</taxon>
        <taxon>Streptophyta</taxon>
        <taxon>Embryophyta</taxon>
        <taxon>Tracheophyta</taxon>
        <taxon>Spermatophyta</taxon>
        <taxon>Magnoliopsida</taxon>
        <taxon>eudicotyledons</taxon>
        <taxon>Gunneridae</taxon>
        <taxon>Pentapetalae</taxon>
        <taxon>rosids</taxon>
        <taxon>fabids</taxon>
        <taxon>Fagales</taxon>
        <taxon>Betulaceae</taxon>
        <taxon>Betula</taxon>
    </lineage>
</organism>
<dbReference type="GO" id="GO:0003825">
    <property type="term" value="F:alpha,alpha-trehalose-phosphate synthase (UDP-forming) activity"/>
    <property type="evidence" value="ECO:0007669"/>
    <property type="project" value="UniProtKB-EC"/>
</dbReference>
<keyword evidence="4" id="KW-0328">Glycosyltransferase</keyword>
<reference evidence="6" key="1">
    <citation type="submission" date="2019-04" db="EMBL/GenBank/DDBJ databases">
        <authorList>
            <person name="Zhang X."/>
        </authorList>
    </citation>
    <scope>NUCLEOTIDE SEQUENCE</scope>
</reference>
<evidence type="ECO:0000256" key="5">
    <source>
        <dbReference type="ARBA" id="ARBA00022679"/>
    </source>
</evidence>
<dbReference type="PANTHER" id="PTHR10788">
    <property type="entry name" value="TREHALOSE-6-PHOSPHATE SYNTHASE"/>
    <property type="match status" value="1"/>
</dbReference>
<comment type="similarity">
    <text evidence="2">In the C-terminal section; belongs to the trehalose phosphatase family.</text>
</comment>
<dbReference type="GO" id="GO:0004805">
    <property type="term" value="F:trehalose-phosphatase activity"/>
    <property type="evidence" value="ECO:0007669"/>
    <property type="project" value="TreeGrafter"/>
</dbReference>
<dbReference type="GO" id="GO:0005829">
    <property type="term" value="C:cytosol"/>
    <property type="evidence" value="ECO:0007669"/>
    <property type="project" value="TreeGrafter"/>
</dbReference>
<sequence length="415" mass="46432">MSRVRPSMSQVGSGNVSGGSRQCLDGVLMTPQAGLKNVLGRSGPDDVSSGFRKCLWWVSTMFRAGPGEISNGSQKCLERVSKMSLVGLNNVSGGVPKMSLAGLENVSDRSRRCPKQVSLQTVNMPGNKYNCSPVTPRTRVERLLRERELRKSNRSFQSSEEARDGNKEAEILVNDSCLPENNNLGLPSEEEFLKGAAAARAFLGDGCQRQDGRPSKQRLLVVANRLPVSAIRRGEDSWQLEMSVGGLVSALLGLKEFDAQWIGWAGVNVPDEVGQRALTNALAEKRCIPIFLDEEMVHQYYNGYCNNILWPLFHYLGIPQEDRLATTRSFQSQFDAYKKANQMFAEVVKQHYKEGDVVWCHDYHLMFLPKYLKEYNNKMKVGWFLHTPFPSSEIHRMLPSRSELLRSVLAADLVG</sequence>
<dbReference type="Gene3D" id="3.40.50.2000">
    <property type="entry name" value="Glycogen Phosphorylase B"/>
    <property type="match status" value="1"/>
</dbReference>
<dbReference type="EC" id="2.4.1.15" evidence="3"/>
<evidence type="ECO:0000256" key="4">
    <source>
        <dbReference type="ARBA" id="ARBA00022676"/>
    </source>
</evidence>
<evidence type="ECO:0000313" key="6">
    <source>
        <dbReference type="EMBL" id="QGA88729.1"/>
    </source>
</evidence>
<dbReference type="Pfam" id="PF00982">
    <property type="entry name" value="Glyco_transf_20"/>
    <property type="match status" value="1"/>
</dbReference>
<evidence type="ECO:0000256" key="3">
    <source>
        <dbReference type="ARBA" id="ARBA00012538"/>
    </source>
</evidence>
<dbReference type="GO" id="GO:0005992">
    <property type="term" value="P:trehalose biosynthetic process"/>
    <property type="evidence" value="ECO:0007669"/>
    <property type="project" value="InterPro"/>
</dbReference>